<accession>A0ABY5NLG0</accession>
<proteinExistence type="predicted"/>
<evidence type="ECO:0000259" key="4">
    <source>
        <dbReference type="PROSITE" id="PS50987"/>
    </source>
</evidence>
<dbReference type="InterPro" id="IPR001845">
    <property type="entry name" value="HTH_ArsR_DNA-bd_dom"/>
</dbReference>
<dbReference type="Gene3D" id="1.10.10.10">
    <property type="entry name" value="Winged helix-like DNA-binding domain superfamily/Winged helix DNA-binding domain"/>
    <property type="match status" value="1"/>
</dbReference>
<dbReference type="InterPro" id="IPR036388">
    <property type="entry name" value="WH-like_DNA-bd_sf"/>
</dbReference>
<dbReference type="Pfam" id="PF12840">
    <property type="entry name" value="HTH_20"/>
    <property type="match status" value="1"/>
</dbReference>
<organism evidence="5 6">
    <name type="scientific">Microbacterium elymi</name>
    <dbReference type="NCBI Taxonomy" id="2909587"/>
    <lineage>
        <taxon>Bacteria</taxon>
        <taxon>Bacillati</taxon>
        <taxon>Actinomycetota</taxon>
        <taxon>Actinomycetes</taxon>
        <taxon>Micrococcales</taxon>
        <taxon>Microbacteriaceae</taxon>
        <taxon>Microbacterium</taxon>
    </lineage>
</organism>
<sequence length="121" mass="13368">MSPDATDEVFRILADPTRRRILDLLAAQGEQSVGALAAAFPGLVASGISKHLMALRAAGLVRARKEGRNQLYRLDPDALHAAMAPWLRRYEVFWTDALLRLRDVVEEPPAGGRSDIRQPPE</sequence>
<dbReference type="SMART" id="SM00418">
    <property type="entry name" value="HTH_ARSR"/>
    <property type="match status" value="1"/>
</dbReference>
<dbReference type="CDD" id="cd00090">
    <property type="entry name" value="HTH_ARSR"/>
    <property type="match status" value="1"/>
</dbReference>
<dbReference type="InterPro" id="IPR011991">
    <property type="entry name" value="ArsR-like_HTH"/>
</dbReference>
<dbReference type="SUPFAM" id="SSF46785">
    <property type="entry name" value="Winged helix' DNA-binding domain"/>
    <property type="match status" value="1"/>
</dbReference>
<keyword evidence="6" id="KW-1185">Reference proteome</keyword>
<dbReference type="Proteomes" id="UP001054811">
    <property type="component" value="Chromosome"/>
</dbReference>
<evidence type="ECO:0000256" key="2">
    <source>
        <dbReference type="ARBA" id="ARBA00023125"/>
    </source>
</evidence>
<protein>
    <submittedName>
        <fullName evidence="5">Metalloregulator ArsR/SmtB family transcription factor</fullName>
    </submittedName>
</protein>
<name>A0ABY5NLG0_9MICO</name>
<dbReference type="InterPro" id="IPR051081">
    <property type="entry name" value="HTH_MetalResp_TranReg"/>
</dbReference>
<reference evidence="5" key="1">
    <citation type="submission" date="2022-01" db="EMBL/GenBank/DDBJ databases">
        <title>Microbacterium eymi and Microbacterium rhizovicinus sp. nov., isolated from the rhizospheric soil of Elymus tsukushiensis, a plant native to the Dokdo Islands, Republic of Korea.</title>
        <authorList>
            <person name="Hwang Y.J."/>
        </authorList>
    </citation>
    <scope>NUCLEOTIDE SEQUENCE</scope>
    <source>
        <strain evidence="5">KUDC0405</strain>
    </source>
</reference>
<dbReference type="PANTHER" id="PTHR33154:SF33">
    <property type="entry name" value="TRANSCRIPTIONAL REPRESSOR SDPR"/>
    <property type="match status" value="1"/>
</dbReference>
<dbReference type="PRINTS" id="PR00778">
    <property type="entry name" value="HTHARSR"/>
</dbReference>
<keyword evidence="3" id="KW-0804">Transcription</keyword>
<keyword evidence="1" id="KW-0805">Transcription regulation</keyword>
<keyword evidence="2" id="KW-0238">DNA-binding</keyword>
<evidence type="ECO:0000313" key="6">
    <source>
        <dbReference type="Proteomes" id="UP001054811"/>
    </source>
</evidence>
<dbReference type="InterPro" id="IPR036390">
    <property type="entry name" value="WH_DNA-bd_sf"/>
</dbReference>
<evidence type="ECO:0000313" key="5">
    <source>
        <dbReference type="EMBL" id="UUT35956.1"/>
    </source>
</evidence>
<dbReference type="PANTHER" id="PTHR33154">
    <property type="entry name" value="TRANSCRIPTIONAL REGULATOR, ARSR FAMILY"/>
    <property type="match status" value="1"/>
</dbReference>
<dbReference type="PROSITE" id="PS50987">
    <property type="entry name" value="HTH_ARSR_2"/>
    <property type="match status" value="1"/>
</dbReference>
<evidence type="ECO:0000256" key="3">
    <source>
        <dbReference type="ARBA" id="ARBA00023163"/>
    </source>
</evidence>
<dbReference type="RefSeq" id="WP_259612604.1">
    <property type="nucleotide sequence ID" value="NZ_CP091139.2"/>
</dbReference>
<feature type="domain" description="HTH arsR-type" evidence="4">
    <location>
        <begin position="1"/>
        <end position="94"/>
    </location>
</feature>
<dbReference type="EMBL" id="CP091139">
    <property type="protein sequence ID" value="UUT35956.1"/>
    <property type="molecule type" value="Genomic_DNA"/>
</dbReference>
<dbReference type="NCBIfam" id="NF033788">
    <property type="entry name" value="HTH_metalloreg"/>
    <property type="match status" value="1"/>
</dbReference>
<gene>
    <name evidence="5" type="ORF">L2X98_22785</name>
</gene>
<evidence type="ECO:0000256" key="1">
    <source>
        <dbReference type="ARBA" id="ARBA00023015"/>
    </source>
</evidence>